<dbReference type="EMBL" id="JACIDX010000009">
    <property type="protein sequence ID" value="MBB3955682.1"/>
    <property type="molecule type" value="Genomic_DNA"/>
</dbReference>
<accession>A0A7W6CH10</accession>
<dbReference type="InterPro" id="IPR058647">
    <property type="entry name" value="BSH_CzcB-like"/>
</dbReference>
<proteinExistence type="inferred from homology"/>
<comment type="caution">
    <text evidence="5">The sequence shown here is derived from an EMBL/GenBank/DDBJ whole genome shotgun (WGS) entry which is preliminary data.</text>
</comment>
<dbReference type="PANTHER" id="PTHR30097">
    <property type="entry name" value="CATION EFFLUX SYSTEM PROTEIN CUSB"/>
    <property type="match status" value="1"/>
</dbReference>
<dbReference type="Pfam" id="PF25975">
    <property type="entry name" value="CzcB_C"/>
    <property type="match status" value="1"/>
</dbReference>
<dbReference type="GO" id="GO:0015679">
    <property type="term" value="P:plasma membrane copper ion transport"/>
    <property type="evidence" value="ECO:0007669"/>
    <property type="project" value="TreeGrafter"/>
</dbReference>
<feature type="domain" description="CzcB-like barrel-sandwich hybrid" evidence="3">
    <location>
        <begin position="91"/>
        <end position="228"/>
    </location>
</feature>
<keyword evidence="2" id="KW-0813">Transport</keyword>
<comment type="similarity">
    <text evidence="1">Belongs to the membrane fusion protein (MFP) (TC 8.A.1) family.</text>
</comment>
<dbReference type="RefSeq" id="WP_183626171.1">
    <property type="nucleotide sequence ID" value="NZ_JACIDX010000009.1"/>
</dbReference>
<gene>
    <name evidence="5" type="ORF">GGR38_002638</name>
</gene>
<dbReference type="GO" id="GO:0060003">
    <property type="term" value="P:copper ion export"/>
    <property type="evidence" value="ECO:0007669"/>
    <property type="project" value="TreeGrafter"/>
</dbReference>
<evidence type="ECO:0000259" key="3">
    <source>
        <dbReference type="Pfam" id="PF25973"/>
    </source>
</evidence>
<dbReference type="Pfam" id="PF25973">
    <property type="entry name" value="BSH_CzcB"/>
    <property type="match status" value="1"/>
</dbReference>
<sequence length="385" mass="38652">MDAPRQQNWPMIGGIAAAAALASFGIARWTAPAAPAPLEAKPAAKAGPVELILPDAYLQTANIVIGKVEASGGGGEILAPAHVAASPQGEAIVVARASGALARITKRLGDSVRAGETLALVESLDAAGFSADRSVAASKAEQARRVYERELSLFKQGVTPRQDMEAAQSALAVAQAEARRAAAVARAAHVSGPGGTVAIVSPIAGRITAQDATLGAYVEPQAELFRVAADGAMQVEAAVGPLDARRIAPGDPVSIVLATGATVSGKVRSITPTLNGASQAATVVITPDAGSSLLIGQGLQVRIRAGAAGGKSSLSVPEEAVQVLDGRDVVFLRTKGGFRAQPVLVGARSGGMAQILSGIEVGAAIATRNAFLLKAEAAKGAGEEE</sequence>
<evidence type="ECO:0000259" key="4">
    <source>
        <dbReference type="Pfam" id="PF25975"/>
    </source>
</evidence>
<dbReference type="FunFam" id="2.40.420.20:FF:000006">
    <property type="entry name" value="RND family efflux transporter MFP subunit"/>
    <property type="match status" value="1"/>
</dbReference>
<feature type="domain" description="CzcB-like C-terminal circularly permuted SH3-like" evidence="4">
    <location>
        <begin position="315"/>
        <end position="374"/>
    </location>
</feature>
<dbReference type="InterPro" id="IPR058649">
    <property type="entry name" value="CzcB_C"/>
</dbReference>
<dbReference type="NCBIfam" id="TIGR01730">
    <property type="entry name" value="RND_mfp"/>
    <property type="match status" value="1"/>
</dbReference>
<evidence type="ECO:0000256" key="2">
    <source>
        <dbReference type="ARBA" id="ARBA00022448"/>
    </source>
</evidence>
<protein>
    <submittedName>
        <fullName evidence="5">Cobalt-zinc-cadmium efflux system membrane fusion protein</fullName>
    </submittedName>
</protein>
<dbReference type="GO" id="GO:0046914">
    <property type="term" value="F:transition metal ion binding"/>
    <property type="evidence" value="ECO:0007669"/>
    <property type="project" value="TreeGrafter"/>
</dbReference>
<dbReference type="AlphaFoldDB" id="A0A7W6CH10"/>
<evidence type="ECO:0000256" key="1">
    <source>
        <dbReference type="ARBA" id="ARBA00009477"/>
    </source>
</evidence>
<dbReference type="InterPro" id="IPR051909">
    <property type="entry name" value="MFP_Cation_Efflux"/>
</dbReference>
<dbReference type="SUPFAM" id="SSF111369">
    <property type="entry name" value="HlyD-like secretion proteins"/>
    <property type="match status" value="1"/>
</dbReference>
<dbReference type="GO" id="GO:0016020">
    <property type="term" value="C:membrane"/>
    <property type="evidence" value="ECO:0007669"/>
    <property type="project" value="InterPro"/>
</dbReference>
<dbReference type="Proteomes" id="UP000548867">
    <property type="component" value="Unassembled WGS sequence"/>
</dbReference>
<dbReference type="Gene3D" id="2.40.30.170">
    <property type="match status" value="1"/>
</dbReference>
<dbReference type="GO" id="GO:0022857">
    <property type="term" value="F:transmembrane transporter activity"/>
    <property type="evidence" value="ECO:0007669"/>
    <property type="project" value="InterPro"/>
</dbReference>
<dbReference type="GO" id="GO:0030288">
    <property type="term" value="C:outer membrane-bounded periplasmic space"/>
    <property type="evidence" value="ECO:0007669"/>
    <property type="project" value="TreeGrafter"/>
</dbReference>
<dbReference type="InterPro" id="IPR006143">
    <property type="entry name" value="RND_pump_MFP"/>
</dbReference>
<name>A0A7W6CH10_9SPHN</name>
<evidence type="ECO:0000313" key="6">
    <source>
        <dbReference type="Proteomes" id="UP000548867"/>
    </source>
</evidence>
<keyword evidence="6" id="KW-1185">Reference proteome</keyword>
<reference evidence="5 6" key="1">
    <citation type="submission" date="2020-08" db="EMBL/GenBank/DDBJ databases">
        <title>Genomic Encyclopedia of Type Strains, Phase IV (KMG-IV): sequencing the most valuable type-strain genomes for metagenomic binning, comparative biology and taxonomic classification.</title>
        <authorList>
            <person name="Goeker M."/>
        </authorList>
    </citation>
    <scope>NUCLEOTIDE SEQUENCE [LARGE SCALE GENOMIC DNA]</scope>
    <source>
        <strain evidence="5 6">DSM 27057</strain>
    </source>
</reference>
<dbReference type="PANTHER" id="PTHR30097:SF4">
    <property type="entry name" value="SLR6042 PROTEIN"/>
    <property type="match status" value="1"/>
</dbReference>
<dbReference type="Gene3D" id="1.10.287.470">
    <property type="entry name" value="Helix hairpin bin"/>
    <property type="match status" value="1"/>
</dbReference>
<organism evidence="5 6">
    <name type="scientific">Novosphingobium sediminicola</name>
    <dbReference type="NCBI Taxonomy" id="563162"/>
    <lineage>
        <taxon>Bacteria</taxon>
        <taxon>Pseudomonadati</taxon>
        <taxon>Pseudomonadota</taxon>
        <taxon>Alphaproteobacteria</taxon>
        <taxon>Sphingomonadales</taxon>
        <taxon>Sphingomonadaceae</taxon>
        <taxon>Novosphingobium</taxon>
    </lineage>
</organism>
<evidence type="ECO:0000313" key="5">
    <source>
        <dbReference type="EMBL" id="MBB3955682.1"/>
    </source>
</evidence>
<dbReference type="Gene3D" id="2.40.50.100">
    <property type="match status" value="1"/>
</dbReference>
<dbReference type="Gene3D" id="2.40.420.20">
    <property type="match status" value="1"/>
</dbReference>